<evidence type="ECO:0000313" key="3">
    <source>
        <dbReference type="Proteomes" id="UP000494363"/>
    </source>
</evidence>
<keyword evidence="1" id="KW-0472">Membrane</keyword>
<keyword evidence="3" id="KW-1185">Reference proteome</keyword>
<feature type="transmembrane region" description="Helical" evidence="1">
    <location>
        <begin position="95"/>
        <end position="115"/>
    </location>
</feature>
<accession>A0A6J5DL45</accession>
<feature type="transmembrane region" description="Helical" evidence="1">
    <location>
        <begin position="35"/>
        <end position="56"/>
    </location>
</feature>
<sequence>MVFATNLLQYLLQLTYWMGLAVLVKWLYIDTVRNMYAFSSGKAIGACGAAIALLGLDSCGDAFFRFVRDSLGERPDAYDPGVWERMYRVHGITHLPVDVAGSMLLVGGALVYWGVFSWRFTRPEMKDVRLADRAQAKADEDAKNRFIPAGELVSIRTTVAKGGLLSSTERFTEIETTDGVLIVSGEVGSIAKGVPVYRNGWDKVRIGGLHSRTFDIRHV</sequence>
<protein>
    <submittedName>
        <fullName evidence="2">Uncharacterized protein</fullName>
    </submittedName>
</protein>
<dbReference type="RefSeq" id="WP_175226744.1">
    <property type="nucleotide sequence ID" value="NZ_CADIKH010000009.1"/>
</dbReference>
<reference evidence="2 3" key="1">
    <citation type="submission" date="2020-04" db="EMBL/GenBank/DDBJ databases">
        <authorList>
            <person name="De Canck E."/>
        </authorList>
    </citation>
    <scope>NUCLEOTIDE SEQUENCE [LARGE SCALE GENOMIC DNA]</scope>
    <source>
        <strain evidence="2 3">LMG 29542</strain>
    </source>
</reference>
<keyword evidence="1" id="KW-0812">Transmembrane</keyword>
<dbReference type="AlphaFoldDB" id="A0A6J5DL45"/>
<evidence type="ECO:0000313" key="2">
    <source>
        <dbReference type="EMBL" id="CAB3754909.1"/>
    </source>
</evidence>
<feature type="transmembrane region" description="Helical" evidence="1">
    <location>
        <begin position="7"/>
        <end position="29"/>
    </location>
</feature>
<evidence type="ECO:0000256" key="1">
    <source>
        <dbReference type="SAM" id="Phobius"/>
    </source>
</evidence>
<dbReference type="EMBL" id="CADIKH010000009">
    <property type="protein sequence ID" value="CAB3754909.1"/>
    <property type="molecule type" value="Genomic_DNA"/>
</dbReference>
<name>A0A6J5DL45_9BURK</name>
<keyword evidence="1" id="KW-1133">Transmembrane helix</keyword>
<gene>
    <name evidence="2" type="ORF">LMG29542_02486</name>
</gene>
<proteinExistence type="predicted"/>
<organism evidence="2 3">
    <name type="scientific">Paraburkholderia humisilvae</name>
    <dbReference type="NCBI Taxonomy" id="627669"/>
    <lineage>
        <taxon>Bacteria</taxon>
        <taxon>Pseudomonadati</taxon>
        <taxon>Pseudomonadota</taxon>
        <taxon>Betaproteobacteria</taxon>
        <taxon>Burkholderiales</taxon>
        <taxon>Burkholderiaceae</taxon>
        <taxon>Paraburkholderia</taxon>
    </lineage>
</organism>
<dbReference type="Proteomes" id="UP000494363">
    <property type="component" value="Unassembled WGS sequence"/>
</dbReference>